<feature type="domain" description="Ribosomal RNA-processing protein 7 C-terminal" evidence="3">
    <location>
        <begin position="171"/>
        <end position="289"/>
    </location>
</feature>
<dbReference type="WBParaSite" id="SMUV_0000758401-mRNA-1">
    <property type="protein sequence ID" value="SMUV_0000758401-mRNA-1"/>
    <property type="gene ID" value="SMUV_0000758401"/>
</dbReference>
<evidence type="ECO:0000256" key="1">
    <source>
        <dbReference type="ARBA" id="ARBA00006110"/>
    </source>
</evidence>
<comment type="similarity">
    <text evidence="1">Belongs to the RRP7 family.</text>
</comment>
<dbReference type="Gene3D" id="6.10.250.1770">
    <property type="match status" value="1"/>
</dbReference>
<proteinExistence type="inferred from homology"/>
<dbReference type="InterPro" id="IPR040446">
    <property type="entry name" value="RRP7"/>
</dbReference>
<dbReference type="GO" id="GO:0032545">
    <property type="term" value="C:CURI complex"/>
    <property type="evidence" value="ECO:0007669"/>
    <property type="project" value="TreeGrafter"/>
</dbReference>
<dbReference type="GO" id="GO:0000028">
    <property type="term" value="P:ribosomal small subunit assembly"/>
    <property type="evidence" value="ECO:0007669"/>
    <property type="project" value="TreeGrafter"/>
</dbReference>
<dbReference type="AlphaFoldDB" id="A0A0N5AS34"/>
<dbReference type="STRING" id="451379.A0A0N5AS34"/>
<dbReference type="Pfam" id="PF12923">
    <property type="entry name" value="RRP7"/>
    <property type="match status" value="1"/>
</dbReference>
<sequence length="290" mass="33937">MAKSKKVLKVKKIKKNELKKKVKVDVEKVLKLHGDLAEQSFDLNALRAFKYSISKEHCAERNLFLKGDPTNEERLIVTNVPPYLSADAIKQLFSKYLVDESSIKDIVLQRTTSRRENLSEGYRTFSVHLEDSDCVQNTLKYCEKVPLVCLSDAGIQLISCGPERYWVDYQKRFIPVDELQEKVDKFMNAYDEKLLEEKRKAKRLKGVPDEDGWITVTRKTNKHVPLPTITSKQNLELSAKKKKRSKEDLHFYSFQMKESKMKRLEELRSKFEEDKRKIAMAKAMRKFKPL</sequence>
<evidence type="ECO:0000256" key="2">
    <source>
        <dbReference type="SAM" id="Coils"/>
    </source>
</evidence>
<accession>A0A0N5AS34</accession>
<keyword evidence="2" id="KW-0175">Coiled coil</keyword>
<evidence type="ECO:0000259" key="3">
    <source>
        <dbReference type="Pfam" id="PF12923"/>
    </source>
</evidence>
<dbReference type="PANTHER" id="PTHR13191">
    <property type="entry name" value="RIBOSOMAL RNA PROCESSING PROTEIN 7-RELATED"/>
    <property type="match status" value="1"/>
</dbReference>
<dbReference type="Proteomes" id="UP000046393">
    <property type="component" value="Unplaced"/>
</dbReference>
<dbReference type="InterPro" id="IPR024326">
    <property type="entry name" value="RRP7_C"/>
</dbReference>
<keyword evidence="4" id="KW-1185">Reference proteome</keyword>
<name>A0A0N5AS34_9BILA</name>
<feature type="coiled-coil region" evidence="2">
    <location>
        <begin position="254"/>
        <end position="284"/>
    </location>
</feature>
<organism evidence="4 5">
    <name type="scientific">Syphacia muris</name>
    <dbReference type="NCBI Taxonomy" id="451379"/>
    <lineage>
        <taxon>Eukaryota</taxon>
        <taxon>Metazoa</taxon>
        <taxon>Ecdysozoa</taxon>
        <taxon>Nematoda</taxon>
        <taxon>Chromadorea</taxon>
        <taxon>Rhabditida</taxon>
        <taxon>Spirurina</taxon>
        <taxon>Oxyuridomorpha</taxon>
        <taxon>Oxyuroidea</taxon>
        <taxon>Oxyuridae</taxon>
        <taxon>Syphacia</taxon>
    </lineage>
</organism>
<dbReference type="CDD" id="cd12951">
    <property type="entry name" value="RRP7_Rrp7A"/>
    <property type="match status" value="1"/>
</dbReference>
<dbReference type="PANTHER" id="PTHR13191:SF0">
    <property type="entry name" value="RIBOSOMAL RNA-PROCESSING PROTEIN 7 HOMOLOG A-RELATED"/>
    <property type="match status" value="1"/>
</dbReference>
<dbReference type="GO" id="GO:0006364">
    <property type="term" value="P:rRNA processing"/>
    <property type="evidence" value="ECO:0007669"/>
    <property type="project" value="TreeGrafter"/>
</dbReference>
<protein>
    <submittedName>
        <fullName evidence="5">RRP7 domain-containing protein</fullName>
    </submittedName>
</protein>
<dbReference type="GO" id="GO:0034456">
    <property type="term" value="C:UTP-C complex"/>
    <property type="evidence" value="ECO:0007669"/>
    <property type="project" value="TreeGrafter"/>
</dbReference>
<evidence type="ECO:0000313" key="4">
    <source>
        <dbReference type="Proteomes" id="UP000046393"/>
    </source>
</evidence>
<evidence type="ECO:0000313" key="5">
    <source>
        <dbReference type="WBParaSite" id="SMUV_0000758401-mRNA-1"/>
    </source>
</evidence>
<reference evidence="5" key="1">
    <citation type="submission" date="2017-02" db="UniProtKB">
        <authorList>
            <consortium name="WormBaseParasite"/>
        </authorList>
    </citation>
    <scope>IDENTIFICATION</scope>
</reference>